<proteinExistence type="predicted"/>
<accession>A0A520KSJ3</accession>
<dbReference type="SUPFAM" id="SSF46548">
    <property type="entry name" value="alpha-helical ferredoxin"/>
    <property type="match status" value="1"/>
</dbReference>
<dbReference type="AlphaFoldDB" id="A0A520KSJ3"/>
<sequence length="278" mass="31320">MTDIELTEKIKKKAIELGAGKVGIGEADRCDRTPFFYTSPYTIMKDAKSLISICIPYPKGSLDIPTDDPYVFVSTFGNIKNTLHNKLREISIGVINLLNKNGYKGVSIDPVIPIDERRWMACMLSHSYAGMMSGLGDIGMNGMLLTSEFGCKIELITLFTDAPLDYDSIIGGTIFNGFCKECKKCVEVCPAQAIDSMKKPPYTIDLNRHLWGIQGWIDLSKIEVPPEDWINAKPTVDTVIPKYRGRYPKIKEYDKWRDEYDDVPFCLKCITVCPYGEK</sequence>
<dbReference type="PROSITE" id="PS00198">
    <property type="entry name" value="4FE4S_FER_1"/>
    <property type="match status" value="1"/>
</dbReference>
<evidence type="ECO:0000313" key="2">
    <source>
        <dbReference type="EMBL" id="RZN64250.1"/>
    </source>
</evidence>
<organism evidence="2 3">
    <name type="scientific">Methanoliparum thermophilum</name>
    <dbReference type="NCBI Taxonomy" id="2491083"/>
    <lineage>
        <taxon>Archaea</taxon>
        <taxon>Methanobacteriati</taxon>
        <taxon>Methanobacteriota</taxon>
        <taxon>Candidatus Methanoliparia</taxon>
        <taxon>Candidatus Methanoliparales</taxon>
        <taxon>Candidatus Methanoliparaceae</taxon>
        <taxon>Candidatus Methanoliparum</taxon>
    </lineage>
</organism>
<reference evidence="2 3" key="1">
    <citation type="journal article" date="2019" name="Nat. Microbiol.">
        <title>Wide diversity of methane and short-chain alkane metabolisms in uncultured archaea.</title>
        <authorList>
            <person name="Borrel G."/>
            <person name="Adam P.S."/>
            <person name="McKay L.J."/>
            <person name="Chen L.X."/>
            <person name="Sierra-Garcia I.N."/>
            <person name="Sieber C.M."/>
            <person name="Letourneur Q."/>
            <person name="Ghozlane A."/>
            <person name="Andersen G.L."/>
            <person name="Li W.J."/>
            <person name="Hallam S.J."/>
            <person name="Muyzer G."/>
            <person name="de Oliveira V.M."/>
            <person name="Inskeep W.P."/>
            <person name="Banfield J.F."/>
            <person name="Gribaldo S."/>
        </authorList>
    </citation>
    <scope>NUCLEOTIDE SEQUENCE [LARGE SCALE GENOMIC DNA]</scope>
    <source>
        <strain evidence="2">NM1a</strain>
    </source>
</reference>
<dbReference type="EMBL" id="RXIF01000008">
    <property type="protein sequence ID" value="RZN64250.1"/>
    <property type="molecule type" value="Genomic_DNA"/>
</dbReference>
<evidence type="ECO:0000259" key="1">
    <source>
        <dbReference type="PROSITE" id="PS51379"/>
    </source>
</evidence>
<dbReference type="Pfam" id="PF00037">
    <property type="entry name" value="Fer4"/>
    <property type="match status" value="1"/>
</dbReference>
<dbReference type="PANTHER" id="PTHR42827">
    <property type="entry name" value="IRON-SULFUR CLUSTER-BINDING PROTEIN-RELATED"/>
    <property type="match status" value="1"/>
</dbReference>
<name>A0A520KSJ3_METT2</name>
<evidence type="ECO:0000313" key="3">
    <source>
        <dbReference type="Proteomes" id="UP000317158"/>
    </source>
</evidence>
<dbReference type="InterPro" id="IPR017900">
    <property type="entry name" value="4Fe4S_Fe_S_CS"/>
</dbReference>
<dbReference type="Proteomes" id="UP000317158">
    <property type="component" value="Unassembled WGS sequence"/>
</dbReference>
<protein>
    <recommendedName>
        <fullName evidence="1">4Fe-4S ferredoxin-type domain-containing protein</fullName>
    </recommendedName>
</protein>
<gene>
    <name evidence="2" type="ORF">EF806_04945</name>
</gene>
<dbReference type="PANTHER" id="PTHR42827:SF1">
    <property type="entry name" value="IRON-SULFUR CLUSTER-BINDING PROTEIN"/>
    <property type="match status" value="1"/>
</dbReference>
<dbReference type="GO" id="GO:0016491">
    <property type="term" value="F:oxidoreductase activity"/>
    <property type="evidence" value="ECO:0007669"/>
    <property type="project" value="UniProtKB-ARBA"/>
</dbReference>
<dbReference type="PROSITE" id="PS51379">
    <property type="entry name" value="4FE4S_FER_2"/>
    <property type="match status" value="1"/>
</dbReference>
<feature type="domain" description="4Fe-4S ferredoxin-type" evidence="1">
    <location>
        <begin position="170"/>
        <end position="200"/>
    </location>
</feature>
<comment type="caution">
    <text evidence="2">The sequence shown here is derived from an EMBL/GenBank/DDBJ whole genome shotgun (WGS) entry which is preliminary data.</text>
</comment>
<dbReference type="InterPro" id="IPR017896">
    <property type="entry name" value="4Fe4S_Fe-S-bd"/>
</dbReference>